<gene>
    <name evidence="2" type="ORF">C2845_PM17G08960</name>
</gene>
<dbReference type="EMBL" id="PQIB02000014">
    <property type="protein sequence ID" value="RLM68850.1"/>
    <property type="molecule type" value="Genomic_DNA"/>
</dbReference>
<accession>A0A3L6Q305</accession>
<proteinExistence type="predicted"/>
<dbReference type="InterPro" id="IPR052929">
    <property type="entry name" value="RNase_H-like_EbsB-rel"/>
</dbReference>
<comment type="caution">
    <text evidence="2">The sequence shown here is derived from an EMBL/GenBank/DDBJ whole genome shotgun (WGS) entry which is preliminary data.</text>
</comment>
<dbReference type="AlphaFoldDB" id="A0A3L6Q305"/>
<dbReference type="OrthoDB" id="695987at2759"/>
<dbReference type="InterPro" id="IPR044730">
    <property type="entry name" value="RNase_H-like_dom_plant"/>
</dbReference>
<dbReference type="CDD" id="cd06222">
    <property type="entry name" value="RNase_H_like"/>
    <property type="match status" value="1"/>
</dbReference>
<evidence type="ECO:0000313" key="3">
    <source>
        <dbReference type="Proteomes" id="UP000275267"/>
    </source>
</evidence>
<evidence type="ECO:0000313" key="2">
    <source>
        <dbReference type="EMBL" id="RLM68850.1"/>
    </source>
</evidence>
<dbReference type="Pfam" id="PF13456">
    <property type="entry name" value="RVT_3"/>
    <property type="match status" value="1"/>
</dbReference>
<feature type="domain" description="RNase H type-1" evidence="1">
    <location>
        <begin position="12"/>
        <end position="120"/>
    </location>
</feature>
<dbReference type="InterPro" id="IPR002156">
    <property type="entry name" value="RNaseH_domain"/>
</dbReference>
<reference evidence="3" key="1">
    <citation type="journal article" date="2019" name="Nat. Commun.">
        <title>The genome of broomcorn millet.</title>
        <authorList>
            <person name="Zou C."/>
            <person name="Miki D."/>
            <person name="Li D."/>
            <person name="Tang Q."/>
            <person name="Xiao L."/>
            <person name="Rajput S."/>
            <person name="Deng P."/>
            <person name="Jia W."/>
            <person name="Huang R."/>
            <person name="Zhang M."/>
            <person name="Sun Y."/>
            <person name="Hu J."/>
            <person name="Fu X."/>
            <person name="Schnable P.S."/>
            <person name="Li F."/>
            <person name="Zhang H."/>
            <person name="Feng B."/>
            <person name="Zhu X."/>
            <person name="Liu R."/>
            <person name="Schnable J.C."/>
            <person name="Zhu J.-K."/>
            <person name="Zhang H."/>
        </authorList>
    </citation>
    <scope>NUCLEOTIDE SEQUENCE [LARGE SCALE GENOMIC DNA]</scope>
</reference>
<dbReference type="PANTHER" id="PTHR47074">
    <property type="entry name" value="BNAC02G40300D PROTEIN"/>
    <property type="match status" value="1"/>
</dbReference>
<sequence>MGPTPVDVLKVNINGAFLMEQKSGGWSFVVRDKDGAAVMAGAWRLESVHDTFRAEAQACLVVYLNSHSSLGTTIIQLESHSSNLVCTLKSSAFDQLPAGVLLRETRQQIQLDFVNFEVMFTQSL</sequence>
<dbReference type="Proteomes" id="UP000275267">
    <property type="component" value="Unassembled WGS sequence"/>
</dbReference>
<dbReference type="GO" id="GO:0004523">
    <property type="term" value="F:RNA-DNA hybrid ribonuclease activity"/>
    <property type="evidence" value="ECO:0007669"/>
    <property type="project" value="InterPro"/>
</dbReference>
<organism evidence="2 3">
    <name type="scientific">Panicum miliaceum</name>
    <name type="common">Proso millet</name>
    <name type="synonym">Broomcorn millet</name>
    <dbReference type="NCBI Taxonomy" id="4540"/>
    <lineage>
        <taxon>Eukaryota</taxon>
        <taxon>Viridiplantae</taxon>
        <taxon>Streptophyta</taxon>
        <taxon>Embryophyta</taxon>
        <taxon>Tracheophyta</taxon>
        <taxon>Spermatophyta</taxon>
        <taxon>Magnoliopsida</taxon>
        <taxon>Liliopsida</taxon>
        <taxon>Poales</taxon>
        <taxon>Poaceae</taxon>
        <taxon>PACMAD clade</taxon>
        <taxon>Panicoideae</taxon>
        <taxon>Panicodae</taxon>
        <taxon>Paniceae</taxon>
        <taxon>Panicinae</taxon>
        <taxon>Panicum</taxon>
        <taxon>Panicum sect. Panicum</taxon>
    </lineage>
</organism>
<keyword evidence="3" id="KW-1185">Reference proteome</keyword>
<name>A0A3L6Q305_PANMI</name>
<dbReference type="InterPro" id="IPR036397">
    <property type="entry name" value="RNaseH_sf"/>
</dbReference>
<protein>
    <recommendedName>
        <fullName evidence="1">RNase H type-1 domain-containing protein</fullName>
    </recommendedName>
</protein>
<evidence type="ECO:0000259" key="1">
    <source>
        <dbReference type="Pfam" id="PF13456"/>
    </source>
</evidence>
<dbReference type="GO" id="GO:0003676">
    <property type="term" value="F:nucleic acid binding"/>
    <property type="evidence" value="ECO:0007669"/>
    <property type="project" value="InterPro"/>
</dbReference>
<dbReference type="PANTHER" id="PTHR47074:SF70">
    <property type="entry name" value="OS07G0513450 PROTEIN"/>
    <property type="match status" value="1"/>
</dbReference>
<dbReference type="Gene3D" id="3.30.420.10">
    <property type="entry name" value="Ribonuclease H-like superfamily/Ribonuclease H"/>
    <property type="match status" value="1"/>
</dbReference>